<dbReference type="EMBL" id="JASKHM010000021">
    <property type="protein sequence ID" value="MEQ4486386.1"/>
    <property type="molecule type" value="Genomic_DNA"/>
</dbReference>
<evidence type="ECO:0000313" key="3">
    <source>
        <dbReference type="Proteomes" id="UP001493487"/>
    </source>
</evidence>
<keyword evidence="1" id="KW-1133">Transmembrane helix</keyword>
<keyword evidence="1" id="KW-0812">Transmembrane</keyword>
<evidence type="ECO:0000256" key="1">
    <source>
        <dbReference type="SAM" id="Phobius"/>
    </source>
</evidence>
<evidence type="ECO:0000313" key="2">
    <source>
        <dbReference type="EMBL" id="MEQ4486386.1"/>
    </source>
</evidence>
<dbReference type="RefSeq" id="WP_232189477.1">
    <property type="nucleotide sequence ID" value="NZ_JAIOAP010000020.1"/>
</dbReference>
<accession>A0ABV1L3J0</accession>
<feature type="transmembrane region" description="Helical" evidence="1">
    <location>
        <begin position="89"/>
        <end position="107"/>
    </location>
</feature>
<dbReference type="Proteomes" id="UP001493487">
    <property type="component" value="Unassembled WGS sequence"/>
</dbReference>
<proteinExistence type="predicted"/>
<reference evidence="2 3" key="1">
    <citation type="journal article" date="2023" name="Genome Announc.">
        <title>Pan-Genome Analyses of the Genus Cohnella and Proposal of the Novel Species Cohnella silvisoli sp. nov., Isolated from Forest Soil.</title>
        <authorList>
            <person name="Wang C."/>
            <person name="Mao L."/>
            <person name="Bao G."/>
            <person name="Zhu H."/>
        </authorList>
    </citation>
    <scope>NUCLEOTIDE SEQUENCE [LARGE SCALE GENOMIC DNA]</scope>
    <source>
        <strain evidence="2 3">NL03-T5-1</strain>
    </source>
</reference>
<sequence length="150" mass="16109">MQTVATKQVMSTSLTAARLSWWASAAFLVLLAVLHIIKPEFDPSWRMVSEYAIGRYGWVMVLAFLSMSLSSFALLAAIRTQISTVGGKIGLVLLLISAVAIAAASVFTSDPMTASKDEFTSHGNCSVAAKLRKNITLIAKSPRAFSHESS</sequence>
<name>A0ABV1L3J0_9BACL</name>
<organism evidence="2 3">
    <name type="scientific">Cohnella silvisoli</name>
    <dbReference type="NCBI Taxonomy" id="2873699"/>
    <lineage>
        <taxon>Bacteria</taxon>
        <taxon>Bacillati</taxon>
        <taxon>Bacillota</taxon>
        <taxon>Bacilli</taxon>
        <taxon>Bacillales</taxon>
        <taxon>Paenibacillaceae</taxon>
        <taxon>Cohnella</taxon>
    </lineage>
</organism>
<keyword evidence="1" id="KW-0472">Membrane</keyword>
<dbReference type="InterPro" id="IPR009339">
    <property type="entry name" value="DUF998"/>
</dbReference>
<feature type="transmembrane region" description="Helical" evidence="1">
    <location>
        <begin position="57"/>
        <end position="77"/>
    </location>
</feature>
<protein>
    <submittedName>
        <fullName evidence="2">DUF998 domain-containing protein</fullName>
    </submittedName>
</protein>
<gene>
    <name evidence="2" type="ORF">QJS35_28845</name>
</gene>
<comment type="caution">
    <text evidence="2">The sequence shown here is derived from an EMBL/GenBank/DDBJ whole genome shotgun (WGS) entry which is preliminary data.</text>
</comment>
<feature type="transmembrane region" description="Helical" evidence="1">
    <location>
        <begin position="20"/>
        <end position="37"/>
    </location>
</feature>
<keyword evidence="3" id="KW-1185">Reference proteome</keyword>
<dbReference type="Pfam" id="PF06197">
    <property type="entry name" value="DUF998"/>
    <property type="match status" value="1"/>
</dbReference>